<evidence type="ECO:0000256" key="5">
    <source>
        <dbReference type="ARBA" id="ARBA00023136"/>
    </source>
</evidence>
<accession>A0A6M4AM74</accession>
<dbReference type="EMBL" id="MN689081">
    <property type="protein sequence ID" value="QJQ28865.1"/>
    <property type="molecule type" value="mRNA"/>
</dbReference>
<keyword evidence="5 6" id="KW-0472">Membrane</keyword>
<dbReference type="GO" id="GO:0005789">
    <property type="term" value="C:endoplasmic reticulum membrane"/>
    <property type="evidence" value="ECO:0007669"/>
    <property type="project" value="UniProtKB-SubCell"/>
</dbReference>
<dbReference type="PROSITE" id="PS50845">
    <property type="entry name" value="RETICULON"/>
    <property type="match status" value="1"/>
</dbReference>
<feature type="transmembrane region" description="Helical" evidence="6">
    <location>
        <begin position="34"/>
        <end position="57"/>
    </location>
</feature>
<dbReference type="InterPro" id="IPR003388">
    <property type="entry name" value="Reticulon"/>
</dbReference>
<gene>
    <name evidence="8" type="primary">rtnA</name>
</gene>
<organism evidence="8">
    <name type="scientific">Kockiozyma suomiensis</name>
    <dbReference type="NCBI Taxonomy" id="1337062"/>
    <lineage>
        <taxon>Eukaryota</taxon>
        <taxon>Fungi</taxon>
        <taxon>Dikarya</taxon>
        <taxon>Ascomycota</taxon>
        <taxon>Saccharomycotina</taxon>
        <taxon>Lipomycetes</taxon>
        <taxon>Lipomycetales</taxon>
        <taxon>Lipomycetaceae</taxon>
        <taxon>Kockiozyma</taxon>
    </lineage>
</organism>
<evidence type="ECO:0000256" key="6">
    <source>
        <dbReference type="RuleBase" id="RU363132"/>
    </source>
</evidence>
<evidence type="ECO:0000256" key="4">
    <source>
        <dbReference type="ARBA" id="ARBA00022989"/>
    </source>
</evidence>
<reference evidence="8" key="1">
    <citation type="journal article" date="2020" name="Sci. Rep.">
        <title>Complex intron generation in the yeast genus Lipomyces.</title>
        <authorList>
            <person name="Ag N."/>
            <person name="Kavalecz N."/>
            <person name="Penzes F."/>
            <person name="Karaffa L."/>
            <person name="Scazzocchio C."/>
            <person name="Flipphi M."/>
            <person name="Fekete E."/>
        </authorList>
    </citation>
    <scope>NUCLEOTIDE SEQUENCE</scope>
    <source>
        <strain evidence="8">CBS 7251</strain>
    </source>
</reference>
<evidence type="ECO:0000259" key="7">
    <source>
        <dbReference type="PROSITE" id="PS50845"/>
    </source>
</evidence>
<evidence type="ECO:0000256" key="2">
    <source>
        <dbReference type="ARBA" id="ARBA00022692"/>
    </source>
</evidence>
<feature type="transmembrane region" description="Helical" evidence="6">
    <location>
        <begin position="122"/>
        <end position="142"/>
    </location>
</feature>
<dbReference type="AlphaFoldDB" id="A0A6M4AM74"/>
<keyword evidence="3 6" id="KW-0256">Endoplasmic reticulum</keyword>
<dbReference type="Pfam" id="PF02453">
    <property type="entry name" value="Reticulon"/>
    <property type="match status" value="1"/>
</dbReference>
<evidence type="ECO:0000313" key="8">
    <source>
        <dbReference type="EMBL" id="QJQ28865.1"/>
    </source>
</evidence>
<proteinExistence type="evidence at transcript level"/>
<protein>
    <recommendedName>
        <fullName evidence="6">Reticulon-like protein</fullName>
    </recommendedName>
</protein>
<comment type="subcellular location">
    <subcellularLocation>
        <location evidence="1 6">Endoplasmic reticulum membrane</location>
        <topology evidence="1 6">Multi-pass membrane protein</topology>
    </subcellularLocation>
</comment>
<sequence length="243" mass="26329">MSTSAAPVRIDPPSDKYKTLISDLVTWKNVLNSAIAFSGLLVSLIAVKYINVVNLLFNTAYRALGTVVVIEFVGRALGRSPGFVSSIKTFKGYFTVSKAVVDPIFDEIIVLVNFLLVEAQKLVFVESVPGTLLAFVGSYFAYVMVKFVSIWTLVFFGVTVAFTAPPIYFTFQKQIDAQIDTAKKTIDAKTEKARGQLKEQYDKGAKVAGGYVSKGLDKVGYKRNMPPVPVAASTETPAAAAST</sequence>
<evidence type="ECO:0000256" key="1">
    <source>
        <dbReference type="ARBA" id="ARBA00004477"/>
    </source>
</evidence>
<feature type="domain" description="Reticulon" evidence="7">
    <location>
        <begin position="21"/>
        <end position="199"/>
    </location>
</feature>
<keyword evidence="2 6" id="KW-0812">Transmembrane</keyword>
<evidence type="ECO:0000256" key="3">
    <source>
        <dbReference type="ARBA" id="ARBA00022824"/>
    </source>
</evidence>
<keyword evidence="4 6" id="KW-1133">Transmembrane helix</keyword>
<name>A0A6M4AM74_9ASCO</name>
<feature type="transmembrane region" description="Helical" evidence="6">
    <location>
        <begin position="148"/>
        <end position="169"/>
    </location>
</feature>